<evidence type="ECO:0000313" key="2">
    <source>
        <dbReference type="EMBL" id="TMJ07592.1"/>
    </source>
</evidence>
<proteinExistence type="predicted"/>
<sequence length="147" mass="15967">MSAQTILLGIEGHQDDEMAVAVLCETMDFRSATLRIVNVLTVPMTAPLDAPMPEVETRASRMLESAGKIARELGAPRIETAVLRGRMVGETLLEEARRIGPIAIVVRLRSQDAPLEHRVISPTLSAVLAGASCPVVTVHLPHRRFRA</sequence>
<reference evidence="2 3" key="1">
    <citation type="journal article" date="2019" name="Nat. Microbiol.">
        <title>Mediterranean grassland soil C-N compound turnover is dependent on rainfall and depth, and is mediated by genomically divergent microorganisms.</title>
        <authorList>
            <person name="Diamond S."/>
            <person name="Andeer P.F."/>
            <person name="Li Z."/>
            <person name="Crits-Christoph A."/>
            <person name="Burstein D."/>
            <person name="Anantharaman K."/>
            <person name="Lane K.R."/>
            <person name="Thomas B.C."/>
            <person name="Pan C."/>
            <person name="Northen T.R."/>
            <person name="Banfield J.F."/>
        </authorList>
    </citation>
    <scope>NUCLEOTIDE SEQUENCE [LARGE SCALE GENOMIC DNA]</scope>
    <source>
        <strain evidence="2">NP_5</strain>
    </source>
</reference>
<protein>
    <submittedName>
        <fullName evidence="2">Universal stress protein</fullName>
    </submittedName>
</protein>
<gene>
    <name evidence="2" type="ORF">E6H02_11240</name>
</gene>
<evidence type="ECO:0000259" key="1">
    <source>
        <dbReference type="Pfam" id="PF00582"/>
    </source>
</evidence>
<dbReference type="AlphaFoldDB" id="A0A537LHZ1"/>
<dbReference type="InterPro" id="IPR006016">
    <property type="entry name" value="UspA"/>
</dbReference>
<dbReference type="Pfam" id="PF00582">
    <property type="entry name" value="Usp"/>
    <property type="match status" value="1"/>
</dbReference>
<comment type="caution">
    <text evidence="2">The sequence shown here is derived from an EMBL/GenBank/DDBJ whole genome shotgun (WGS) entry which is preliminary data.</text>
</comment>
<organism evidence="2 3">
    <name type="scientific">Candidatus Segetimicrobium genomatis</name>
    <dbReference type="NCBI Taxonomy" id="2569760"/>
    <lineage>
        <taxon>Bacteria</taxon>
        <taxon>Bacillati</taxon>
        <taxon>Candidatus Sysuimicrobiota</taxon>
        <taxon>Candidatus Sysuimicrobiia</taxon>
        <taxon>Candidatus Sysuimicrobiales</taxon>
        <taxon>Candidatus Segetimicrobiaceae</taxon>
        <taxon>Candidatus Segetimicrobium</taxon>
    </lineage>
</organism>
<evidence type="ECO:0000313" key="3">
    <source>
        <dbReference type="Proteomes" id="UP000320393"/>
    </source>
</evidence>
<accession>A0A537LHZ1</accession>
<dbReference type="EMBL" id="VBAM01000468">
    <property type="protein sequence ID" value="TMJ07592.1"/>
    <property type="molecule type" value="Genomic_DNA"/>
</dbReference>
<dbReference type="Proteomes" id="UP000320393">
    <property type="component" value="Unassembled WGS sequence"/>
</dbReference>
<name>A0A537LHZ1_9BACT</name>
<dbReference type="CDD" id="cd00293">
    <property type="entry name" value="USP-like"/>
    <property type="match status" value="1"/>
</dbReference>
<dbReference type="InterPro" id="IPR014729">
    <property type="entry name" value="Rossmann-like_a/b/a_fold"/>
</dbReference>
<dbReference type="Gene3D" id="3.40.50.620">
    <property type="entry name" value="HUPs"/>
    <property type="match status" value="1"/>
</dbReference>
<feature type="domain" description="UspA" evidence="1">
    <location>
        <begin position="4"/>
        <end position="139"/>
    </location>
</feature>
<dbReference type="SUPFAM" id="SSF52402">
    <property type="entry name" value="Adenine nucleotide alpha hydrolases-like"/>
    <property type="match status" value="1"/>
</dbReference>